<gene>
    <name evidence="24" type="primary">enpp4</name>
</gene>
<name>A0A6J2WBU1_CHACN</name>
<dbReference type="EC" id="3.6.1.29" evidence="4"/>
<dbReference type="GO" id="GO:0046872">
    <property type="term" value="F:metal ion binding"/>
    <property type="evidence" value="ECO:0007669"/>
    <property type="project" value="UniProtKB-KW"/>
</dbReference>
<dbReference type="AlphaFoldDB" id="A0A6J2WBU1"/>
<dbReference type="GeneID" id="115823000"/>
<evidence type="ECO:0000256" key="7">
    <source>
        <dbReference type="ARBA" id="ARBA00022696"/>
    </source>
</evidence>
<evidence type="ECO:0000256" key="5">
    <source>
        <dbReference type="ARBA" id="ARBA00022475"/>
    </source>
</evidence>
<comment type="cofactor">
    <cofactor evidence="1">
        <name>Zn(2+)</name>
        <dbReference type="ChEBI" id="CHEBI:29105"/>
    </cofactor>
</comment>
<dbReference type="InterPro" id="IPR002591">
    <property type="entry name" value="Phosphodiest/P_Trfase"/>
</dbReference>
<evidence type="ECO:0000256" key="17">
    <source>
        <dbReference type="ARBA" id="ARBA00025036"/>
    </source>
</evidence>
<keyword evidence="9 22" id="KW-0732">Signal</keyword>
<evidence type="ECO:0000256" key="19">
    <source>
        <dbReference type="ARBA" id="ARBA00031824"/>
    </source>
</evidence>
<evidence type="ECO:0000313" key="24">
    <source>
        <dbReference type="RefSeq" id="XP_030642855.1"/>
    </source>
</evidence>
<feature type="signal peptide" evidence="22">
    <location>
        <begin position="1"/>
        <end position="19"/>
    </location>
</feature>
<dbReference type="Proteomes" id="UP000504632">
    <property type="component" value="Chromosome 1"/>
</dbReference>
<dbReference type="CDD" id="cd16018">
    <property type="entry name" value="Enpp"/>
    <property type="match status" value="1"/>
</dbReference>
<comment type="similarity">
    <text evidence="3">Belongs to the nucleotide pyrophosphatase/phosphodiesterase family.</text>
</comment>
<evidence type="ECO:0000256" key="11">
    <source>
        <dbReference type="ARBA" id="ARBA00022833"/>
    </source>
</evidence>
<feature type="chain" id="PRO_5026831452" description="bis(5'-adenosyl)-triphosphatase" evidence="22">
    <location>
        <begin position="20"/>
        <end position="461"/>
    </location>
</feature>
<evidence type="ECO:0000256" key="12">
    <source>
        <dbReference type="ARBA" id="ARBA00022989"/>
    </source>
</evidence>
<comment type="subcellular location">
    <subcellularLocation>
        <location evidence="2">Cell membrane</location>
        <topology evidence="2">Single-pass type I membrane protein</topology>
    </subcellularLocation>
</comment>
<protein>
    <recommendedName>
        <fullName evidence="4">bis(5'-adenosyl)-triphosphatase</fullName>
        <ecNumber evidence="4">3.6.1.29</ecNumber>
    </recommendedName>
    <alternativeName>
        <fullName evidence="19">AP3A hydrolase</fullName>
    </alternativeName>
    <alternativeName>
        <fullName evidence="18">Ectonucleotide pyrophosphatase/phosphodiesterase family member 4</fullName>
    </alternativeName>
</protein>
<evidence type="ECO:0000256" key="4">
    <source>
        <dbReference type="ARBA" id="ARBA00012377"/>
    </source>
</evidence>
<feature type="transmembrane region" description="Helical" evidence="21">
    <location>
        <begin position="410"/>
        <end position="433"/>
    </location>
</feature>
<keyword evidence="11" id="KW-0862">Zinc</keyword>
<comment type="catalytic activity">
    <reaction evidence="20">
        <text>P(1),P(3)-bis(5'-adenosyl) triphosphate + H2O = AMP + ADP + 2 H(+)</text>
        <dbReference type="Rhea" id="RHEA:13893"/>
        <dbReference type="ChEBI" id="CHEBI:15377"/>
        <dbReference type="ChEBI" id="CHEBI:15378"/>
        <dbReference type="ChEBI" id="CHEBI:58529"/>
        <dbReference type="ChEBI" id="CHEBI:456215"/>
        <dbReference type="ChEBI" id="CHEBI:456216"/>
        <dbReference type="EC" id="3.6.1.29"/>
    </reaction>
</comment>
<dbReference type="PANTHER" id="PTHR10151">
    <property type="entry name" value="ECTONUCLEOTIDE PYROPHOSPHATASE/PHOSPHODIESTERASE"/>
    <property type="match status" value="1"/>
</dbReference>
<evidence type="ECO:0000256" key="9">
    <source>
        <dbReference type="ARBA" id="ARBA00022729"/>
    </source>
</evidence>
<dbReference type="CTD" id="22875"/>
<evidence type="ECO:0000256" key="8">
    <source>
        <dbReference type="ARBA" id="ARBA00022723"/>
    </source>
</evidence>
<comment type="function">
    <text evidence="17">Hydrolyzes extracellular Ap3A into AMP and ADP, and Ap4A into AMP and ATP. Ap3A and Ap4A are diadenosine polyphosphates thought to induce proliferation of vascular smooth muscle cells. Acts as a procoagulant, mediating platelet aggregation at the site of nascent thrombus via release of ADP from Ap3A and activation of ADP receptors.</text>
</comment>
<dbReference type="FunCoup" id="A0A6J2WBU1">
    <property type="interactions" value="378"/>
</dbReference>
<evidence type="ECO:0000256" key="22">
    <source>
        <dbReference type="SAM" id="SignalP"/>
    </source>
</evidence>
<accession>A0A6J2WBU1</accession>
<dbReference type="Gene3D" id="3.40.720.10">
    <property type="entry name" value="Alkaline Phosphatase, subunit A"/>
    <property type="match status" value="1"/>
</dbReference>
<dbReference type="InterPro" id="IPR017850">
    <property type="entry name" value="Alkaline_phosphatase_core_sf"/>
</dbReference>
<keyword evidence="6 21" id="KW-0812">Transmembrane</keyword>
<keyword evidence="5" id="KW-1003">Cell membrane</keyword>
<dbReference type="RefSeq" id="XP_030642855.1">
    <property type="nucleotide sequence ID" value="XM_030786995.1"/>
</dbReference>
<dbReference type="Gene3D" id="3.30.1360.180">
    <property type="match status" value="1"/>
</dbReference>
<evidence type="ECO:0000256" key="2">
    <source>
        <dbReference type="ARBA" id="ARBA00004251"/>
    </source>
</evidence>
<keyword evidence="10" id="KW-0378">Hydrolase</keyword>
<evidence type="ECO:0000256" key="3">
    <source>
        <dbReference type="ARBA" id="ARBA00010594"/>
    </source>
</evidence>
<dbReference type="SUPFAM" id="SSF53649">
    <property type="entry name" value="Alkaline phosphatase-like"/>
    <property type="match status" value="1"/>
</dbReference>
<dbReference type="OrthoDB" id="415411at2759"/>
<dbReference type="InParanoid" id="A0A6J2WBU1"/>
<keyword evidence="8" id="KW-0479">Metal-binding</keyword>
<reference evidence="24" key="1">
    <citation type="submission" date="2025-08" db="UniProtKB">
        <authorList>
            <consortium name="RefSeq"/>
        </authorList>
    </citation>
    <scope>IDENTIFICATION</scope>
</reference>
<evidence type="ECO:0000313" key="23">
    <source>
        <dbReference type="Proteomes" id="UP000504632"/>
    </source>
</evidence>
<dbReference type="Pfam" id="PF01663">
    <property type="entry name" value="Phosphodiest"/>
    <property type="match status" value="1"/>
</dbReference>
<keyword evidence="15" id="KW-1015">Disulfide bond</keyword>
<evidence type="ECO:0000256" key="1">
    <source>
        <dbReference type="ARBA" id="ARBA00001947"/>
    </source>
</evidence>
<dbReference type="GO" id="GO:0007596">
    <property type="term" value="P:blood coagulation"/>
    <property type="evidence" value="ECO:0007669"/>
    <property type="project" value="UniProtKB-KW"/>
</dbReference>
<evidence type="ECO:0000256" key="16">
    <source>
        <dbReference type="ARBA" id="ARBA00023180"/>
    </source>
</evidence>
<dbReference type="GO" id="GO:0005886">
    <property type="term" value="C:plasma membrane"/>
    <property type="evidence" value="ECO:0007669"/>
    <property type="project" value="UniProtKB-SubCell"/>
</dbReference>
<evidence type="ECO:0000256" key="21">
    <source>
        <dbReference type="SAM" id="Phobius"/>
    </source>
</evidence>
<evidence type="ECO:0000256" key="18">
    <source>
        <dbReference type="ARBA" id="ARBA00031114"/>
    </source>
</evidence>
<keyword evidence="12 21" id="KW-1133">Transmembrane helix</keyword>
<keyword evidence="16" id="KW-0325">Glycoprotein</keyword>
<evidence type="ECO:0000256" key="6">
    <source>
        <dbReference type="ARBA" id="ARBA00022692"/>
    </source>
</evidence>
<dbReference type="PANTHER" id="PTHR10151:SF79">
    <property type="entry name" value="BIS(5'-ADENOSYL)-TRIPHOSPHATASE ENPP4"/>
    <property type="match status" value="1"/>
</dbReference>
<evidence type="ECO:0000256" key="13">
    <source>
        <dbReference type="ARBA" id="ARBA00023084"/>
    </source>
</evidence>
<dbReference type="GO" id="GO:0047710">
    <property type="term" value="F:bis(5'-adenosyl)-triphosphatase activity"/>
    <property type="evidence" value="ECO:0007669"/>
    <property type="project" value="UniProtKB-EC"/>
</dbReference>
<evidence type="ECO:0000256" key="15">
    <source>
        <dbReference type="ARBA" id="ARBA00023157"/>
    </source>
</evidence>
<keyword evidence="13" id="KW-0094">Blood coagulation</keyword>
<keyword evidence="14 21" id="KW-0472">Membrane</keyword>
<keyword evidence="23" id="KW-1185">Reference proteome</keyword>
<proteinExistence type="inferred from homology"/>
<evidence type="ECO:0000256" key="14">
    <source>
        <dbReference type="ARBA" id="ARBA00023136"/>
    </source>
</evidence>
<keyword evidence="7" id="KW-0356">Hemostasis</keyword>
<evidence type="ECO:0000256" key="10">
    <source>
        <dbReference type="ARBA" id="ARBA00022801"/>
    </source>
</evidence>
<organism evidence="23 24">
    <name type="scientific">Chanos chanos</name>
    <name type="common">Milkfish</name>
    <name type="synonym">Mugil chanos</name>
    <dbReference type="NCBI Taxonomy" id="29144"/>
    <lineage>
        <taxon>Eukaryota</taxon>
        <taxon>Metazoa</taxon>
        <taxon>Chordata</taxon>
        <taxon>Craniata</taxon>
        <taxon>Vertebrata</taxon>
        <taxon>Euteleostomi</taxon>
        <taxon>Actinopterygii</taxon>
        <taxon>Neopterygii</taxon>
        <taxon>Teleostei</taxon>
        <taxon>Ostariophysi</taxon>
        <taxon>Gonorynchiformes</taxon>
        <taxon>Chanidae</taxon>
        <taxon>Chanos</taxon>
    </lineage>
</organism>
<sequence>MLLRGLLSVLFAICGFTIAENTGNGTSQSVKDSPPLLLVSFDGFRADYLKQYSFPNLQKFFADGVLVDDVTNVFTTKTFPNHYSLATGLYAESHGILASHMYDPETKKEFSVANDTDPFWWNEATPIWLSVQNAGFKSAAAMWPGTDIKIQNQTATYFLKYNSHVNFEERLGNLTKWLTEDKSVRIAILYWEEPDRSGHMYGPENTTRMSKALKEVDDNIGLLMDQLNRTGLWDKINVIVTSDHGMVQCSDKKLIDLNTCLNSSVYTVVDLTPVAAIRPLNDYSSVYNKLRKCHPNMKAYLKAEMPERLHYKNNERIQPIILVADEGWTIVLDGKLPRLGDHGYDNSLASMHPFLAAHGPAFRKGYRQQSMNSVDLYPLMCKILGILEMPNNGTFNNVRCMLVNQTCTELAVVVGIVIGVLILLTTLTCLFRLMKVRDMSSSRPFARLELEEDDDDDPLLS</sequence>
<evidence type="ECO:0000256" key="20">
    <source>
        <dbReference type="ARBA" id="ARBA00047780"/>
    </source>
</evidence>